<name>A0A2V1H165_9GAMM</name>
<comment type="caution">
    <text evidence="1">The sequence shown here is derived from an EMBL/GenBank/DDBJ whole genome shotgun (WGS) entry which is preliminary data.</text>
</comment>
<gene>
    <name evidence="1" type="ORF">DC094_13620</name>
</gene>
<proteinExistence type="predicted"/>
<keyword evidence="2" id="KW-1185">Reference proteome</keyword>
<dbReference type="InterPro" id="IPR038765">
    <property type="entry name" value="Papain-like_cys_pep_sf"/>
</dbReference>
<accession>A0A2V1H165</accession>
<dbReference type="AlphaFoldDB" id="A0A2V1H165"/>
<dbReference type="RefSeq" id="WP_116687648.1">
    <property type="nucleotide sequence ID" value="NZ_CAWNYD010000005.1"/>
</dbReference>
<protein>
    <submittedName>
        <fullName evidence="1">Uncharacterized protein</fullName>
    </submittedName>
</protein>
<dbReference type="EMBL" id="QDDL01000005">
    <property type="protein sequence ID" value="PVZ68320.1"/>
    <property type="molecule type" value="Genomic_DNA"/>
</dbReference>
<evidence type="ECO:0000313" key="1">
    <source>
        <dbReference type="EMBL" id="PVZ68320.1"/>
    </source>
</evidence>
<evidence type="ECO:0000313" key="2">
    <source>
        <dbReference type="Proteomes" id="UP000244906"/>
    </source>
</evidence>
<dbReference type="SUPFAM" id="SSF54001">
    <property type="entry name" value="Cysteine proteinases"/>
    <property type="match status" value="1"/>
</dbReference>
<reference evidence="1 2" key="1">
    <citation type="submission" date="2018-04" db="EMBL/GenBank/DDBJ databases">
        <title>Thalassorhabdus spongiae gen. nov., sp. nov., isolated from a marine sponge in South-West Iceland.</title>
        <authorList>
            <person name="Knobloch S."/>
            <person name="Daussin A."/>
            <person name="Johannsson R."/>
            <person name="Marteinsson V.T."/>
        </authorList>
    </citation>
    <scope>NUCLEOTIDE SEQUENCE [LARGE SCALE GENOMIC DNA]</scope>
    <source>
        <strain evidence="1 2">Hp12</strain>
    </source>
</reference>
<dbReference type="Proteomes" id="UP000244906">
    <property type="component" value="Unassembled WGS sequence"/>
</dbReference>
<dbReference type="Gene3D" id="3.90.1720.10">
    <property type="entry name" value="endopeptidase domain like (from Nostoc punctiforme)"/>
    <property type="match status" value="1"/>
</dbReference>
<sequence>METIKISDLRPGDILLTSYYHIADETELVDKVNHCMLWVDHEKNIVHATDGSPNYALDGIFQHSSSILNKQPAYVIRCVDRALAIQAAKYAIGWSIKSGFEFENYKDKHKKRIIEIQEQRREHKEAIPLETPFGYARLVTVLSDQDIDISWSPPAFFKAYQAYIRAESKVPLSKNKGVFCSQFILTCYQAAAIKIAISKRKFNINSAIETQAMRDPHHLSNKKSKSELIMKIHESTARSSKAIPDYLHVYAKKSDLEKVLRFFLSNGDFVFMGRVEP</sequence>
<organism evidence="1 2">
    <name type="scientific">Pelagibaculum spongiae</name>
    <dbReference type="NCBI Taxonomy" id="2080658"/>
    <lineage>
        <taxon>Bacteria</taxon>
        <taxon>Pseudomonadati</taxon>
        <taxon>Pseudomonadota</taxon>
        <taxon>Gammaproteobacteria</taxon>
        <taxon>Oceanospirillales</taxon>
        <taxon>Pelagibaculum</taxon>
    </lineage>
</organism>